<dbReference type="STRING" id="207559.Dde_2886"/>
<keyword evidence="3" id="KW-1185">Reference proteome</keyword>
<dbReference type="Proteomes" id="UP000002710">
    <property type="component" value="Chromosome"/>
</dbReference>
<evidence type="ECO:0000259" key="1">
    <source>
        <dbReference type="Pfam" id="PF05050"/>
    </source>
</evidence>
<name>Q30XB5_OLEA2</name>
<evidence type="ECO:0000313" key="3">
    <source>
        <dbReference type="Proteomes" id="UP000002710"/>
    </source>
</evidence>
<accession>Q30XB5</accession>
<dbReference type="InterPro" id="IPR053188">
    <property type="entry name" value="FkbM_Methyltransferase"/>
</dbReference>
<dbReference type="PANTHER" id="PTHR36973">
    <property type="entry name" value="SLL1456 PROTEIN-RELATED"/>
    <property type="match status" value="1"/>
</dbReference>
<proteinExistence type="predicted"/>
<organism evidence="2 3">
    <name type="scientific">Oleidesulfovibrio alaskensis (strain ATCC BAA-1058 / DSM 17464 / G20)</name>
    <name type="common">Desulfovibrio alaskensis</name>
    <dbReference type="NCBI Taxonomy" id="207559"/>
    <lineage>
        <taxon>Bacteria</taxon>
        <taxon>Pseudomonadati</taxon>
        <taxon>Thermodesulfobacteriota</taxon>
        <taxon>Desulfovibrionia</taxon>
        <taxon>Desulfovibrionales</taxon>
        <taxon>Desulfovibrionaceae</taxon>
        <taxon>Oleidesulfovibrio</taxon>
    </lineage>
</organism>
<evidence type="ECO:0000313" key="2">
    <source>
        <dbReference type="EMBL" id="ABB39681.1"/>
    </source>
</evidence>
<dbReference type="PANTHER" id="PTHR36973:SF4">
    <property type="entry name" value="NODULATION PROTEIN"/>
    <property type="match status" value="1"/>
</dbReference>
<protein>
    <submittedName>
        <fullName evidence="2">Methyltransferase FkbM family</fullName>
    </submittedName>
</protein>
<dbReference type="EMBL" id="CP000112">
    <property type="protein sequence ID" value="ABB39681.1"/>
    <property type="molecule type" value="Genomic_DNA"/>
</dbReference>
<sequence>MKTCIAQSTSMKQKLKKYIKKAISPFWGTYWTQPIYSKLLYFAMRGMHIGEGTAFDAPAEHAALKHLKTILRINNISNPTIFDVGANVGGYTTLLKNVFGDNCYIHSFEASPNTMEELQRTHSNSENVSLWNLALSNSSGVAPLFSTEGNSGLSSLHYRHLTHHGITLTEECSVNLQTLDDFCSSEGIDNIHFLKLDTEGHELAILQGASRMLSENKIDAIQFEFGGCNIDSRTFFRDFFNLLHKDYSIFRLVRNGLYPVNEYSEFCEIFSCTNFMAISRRLRSR</sequence>
<feature type="domain" description="Methyltransferase FkbM" evidence="1">
    <location>
        <begin position="83"/>
        <end position="229"/>
    </location>
</feature>
<dbReference type="NCBIfam" id="TIGR01444">
    <property type="entry name" value="fkbM_fam"/>
    <property type="match status" value="1"/>
</dbReference>
<dbReference type="KEGG" id="dde:Dde_2886"/>
<dbReference type="eggNOG" id="COG0438">
    <property type="taxonomic scope" value="Bacteria"/>
</dbReference>
<dbReference type="InterPro" id="IPR006342">
    <property type="entry name" value="FkbM_mtfrase"/>
</dbReference>
<dbReference type="InterPro" id="IPR029063">
    <property type="entry name" value="SAM-dependent_MTases_sf"/>
</dbReference>
<dbReference type="SUPFAM" id="SSF53335">
    <property type="entry name" value="S-adenosyl-L-methionine-dependent methyltransferases"/>
    <property type="match status" value="1"/>
</dbReference>
<dbReference type="AlphaFoldDB" id="Q30XB5"/>
<dbReference type="HOGENOM" id="CLU_068034_0_0_7"/>
<keyword evidence="2" id="KW-0808">Transferase</keyword>
<dbReference type="Pfam" id="PF05050">
    <property type="entry name" value="Methyltransf_21"/>
    <property type="match status" value="1"/>
</dbReference>
<reference evidence="2 3" key="1">
    <citation type="journal article" date="2011" name="J. Bacteriol.">
        <title>Complete genome sequence and updated annotation of Desulfovibrio alaskensis G20.</title>
        <authorList>
            <person name="Hauser L.J."/>
            <person name="Land M.L."/>
            <person name="Brown S.D."/>
            <person name="Larimer F."/>
            <person name="Keller K.L."/>
            <person name="Rapp-Giles B.J."/>
            <person name="Price M.N."/>
            <person name="Lin M."/>
            <person name="Bruce D.C."/>
            <person name="Detter J.C."/>
            <person name="Tapia R."/>
            <person name="Han C.S."/>
            <person name="Goodwin L.A."/>
            <person name="Cheng J.F."/>
            <person name="Pitluck S."/>
            <person name="Copeland A."/>
            <person name="Lucas S."/>
            <person name="Nolan M."/>
            <person name="Lapidus A.L."/>
            <person name="Palumbo A.V."/>
            <person name="Wall J.D."/>
        </authorList>
    </citation>
    <scope>NUCLEOTIDE SEQUENCE [LARGE SCALE GENOMIC DNA]</scope>
    <source>
        <strain evidence="3">ATCC BAA 1058 / DSM 17464 / G20</strain>
    </source>
</reference>
<dbReference type="GO" id="GO:0032259">
    <property type="term" value="P:methylation"/>
    <property type="evidence" value="ECO:0007669"/>
    <property type="project" value="UniProtKB-KW"/>
</dbReference>
<keyword evidence="2" id="KW-0489">Methyltransferase</keyword>
<dbReference type="RefSeq" id="WP_011368673.1">
    <property type="nucleotide sequence ID" value="NC_007519.1"/>
</dbReference>
<gene>
    <name evidence="2" type="ordered locus">Dde_2886</name>
</gene>
<dbReference type="Gene3D" id="3.40.50.150">
    <property type="entry name" value="Vaccinia Virus protein VP39"/>
    <property type="match status" value="1"/>
</dbReference>
<dbReference type="GO" id="GO:0008171">
    <property type="term" value="F:O-methyltransferase activity"/>
    <property type="evidence" value="ECO:0007669"/>
    <property type="project" value="TreeGrafter"/>
</dbReference>